<reference evidence="14" key="1">
    <citation type="submission" date="2018-10" db="EMBL/GenBank/DDBJ databases">
        <title>Transcriptome assembly of Aceria tosichella (Wheat curl mite) Type 2.</title>
        <authorList>
            <person name="Scully E.D."/>
            <person name="Geib S.M."/>
            <person name="Palmer N.A."/>
            <person name="Gupta A.K."/>
            <person name="Sarath G."/>
            <person name="Tatineni S."/>
        </authorList>
    </citation>
    <scope>NUCLEOTIDE SEQUENCE</scope>
    <source>
        <strain evidence="14">LincolnNE</strain>
    </source>
</reference>
<name>A0A6G1S4U9_9ACAR</name>
<feature type="region of interest" description="Disordered" evidence="11">
    <location>
        <begin position="1"/>
        <end position="21"/>
    </location>
</feature>
<dbReference type="EMBL" id="GGYP01000212">
    <property type="protein sequence ID" value="MDE44983.1"/>
    <property type="molecule type" value="Transcribed_RNA"/>
</dbReference>
<protein>
    <recommendedName>
        <fullName evidence="10">Serine/threonine-protein kinase PLK</fullName>
        <ecNumber evidence="10">2.7.11.21</ecNumber>
    </recommendedName>
    <alternativeName>
        <fullName evidence="10">Polo-like kinase</fullName>
    </alternativeName>
</protein>
<comment type="catalytic activity">
    <reaction evidence="8">
        <text>L-seryl-[protein] + ATP = O-phospho-L-seryl-[protein] + ADP + H(+)</text>
        <dbReference type="Rhea" id="RHEA:17989"/>
        <dbReference type="Rhea" id="RHEA-COMP:9863"/>
        <dbReference type="Rhea" id="RHEA-COMP:11604"/>
        <dbReference type="ChEBI" id="CHEBI:15378"/>
        <dbReference type="ChEBI" id="CHEBI:29999"/>
        <dbReference type="ChEBI" id="CHEBI:30616"/>
        <dbReference type="ChEBI" id="CHEBI:83421"/>
        <dbReference type="ChEBI" id="CHEBI:456216"/>
        <dbReference type="EC" id="2.7.11.21"/>
    </reaction>
</comment>
<evidence type="ECO:0000256" key="11">
    <source>
        <dbReference type="SAM" id="MobiDB-lite"/>
    </source>
</evidence>
<feature type="domain" description="Protein kinase" evidence="12">
    <location>
        <begin position="33"/>
        <end position="284"/>
    </location>
</feature>
<dbReference type="AlphaFoldDB" id="A0A6G1S4U9"/>
<dbReference type="Gene3D" id="3.30.200.20">
    <property type="entry name" value="Phosphorylase Kinase, domain 1"/>
    <property type="match status" value="1"/>
</dbReference>
<dbReference type="InterPro" id="IPR000719">
    <property type="entry name" value="Prot_kinase_dom"/>
</dbReference>
<dbReference type="FunFam" id="3.30.200.20:FF:000284">
    <property type="entry name" value="Serine/threonine-protein kinase PLK"/>
    <property type="match status" value="1"/>
</dbReference>
<dbReference type="InterPro" id="IPR008271">
    <property type="entry name" value="Ser/Thr_kinase_AS"/>
</dbReference>
<dbReference type="GO" id="GO:0007052">
    <property type="term" value="P:mitotic spindle organization"/>
    <property type="evidence" value="ECO:0007669"/>
    <property type="project" value="TreeGrafter"/>
</dbReference>
<evidence type="ECO:0000313" key="14">
    <source>
        <dbReference type="EMBL" id="MDE44983.1"/>
    </source>
</evidence>
<dbReference type="PANTHER" id="PTHR24345">
    <property type="entry name" value="SERINE/THREONINE-PROTEIN KINASE PLK"/>
    <property type="match status" value="1"/>
</dbReference>
<feature type="region of interest" description="Disordered" evidence="11">
    <location>
        <begin position="609"/>
        <end position="630"/>
    </location>
</feature>
<feature type="compositionally biased region" description="Basic and acidic residues" evidence="11">
    <location>
        <begin position="343"/>
        <end position="354"/>
    </location>
</feature>
<dbReference type="GO" id="GO:0005813">
    <property type="term" value="C:centrosome"/>
    <property type="evidence" value="ECO:0007669"/>
    <property type="project" value="TreeGrafter"/>
</dbReference>
<dbReference type="Pfam" id="PF00659">
    <property type="entry name" value="POLO_box"/>
    <property type="match status" value="2"/>
</dbReference>
<dbReference type="GO" id="GO:0000922">
    <property type="term" value="C:spindle pole"/>
    <property type="evidence" value="ECO:0007669"/>
    <property type="project" value="TreeGrafter"/>
</dbReference>
<dbReference type="InterPro" id="IPR011009">
    <property type="entry name" value="Kinase-like_dom_sf"/>
</dbReference>
<evidence type="ECO:0000259" key="13">
    <source>
        <dbReference type="PROSITE" id="PS50078"/>
    </source>
</evidence>
<dbReference type="InterPro" id="IPR000959">
    <property type="entry name" value="POLO_box_dom"/>
</dbReference>
<feature type="binding site" evidence="9">
    <location>
        <position position="66"/>
    </location>
    <ligand>
        <name>ATP</name>
        <dbReference type="ChEBI" id="CHEBI:30616"/>
    </ligand>
</feature>
<dbReference type="Gene3D" id="1.10.510.10">
    <property type="entry name" value="Transferase(Phosphotransferase) domain 1"/>
    <property type="match status" value="1"/>
</dbReference>
<keyword evidence="2 10" id="KW-0808">Transferase</keyword>
<accession>A0A6G1S4U9</accession>
<dbReference type="InterPro" id="IPR036947">
    <property type="entry name" value="POLO_box_dom_sf"/>
</dbReference>
<feature type="region of interest" description="Disordered" evidence="11">
    <location>
        <begin position="328"/>
        <end position="385"/>
    </location>
</feature>
<dbReference type="PANTHER" id="PTHR24345:SF93">
    <property type="entry name" value="SERINE_THREONINE-PROTEIN KINASE PLK1"/>
    <property type="match status" value="1"/>
</dbReference>
<dbReference type="GO" id="GO:0005634">
    <property type="term" value="C:nucleus"/>
    <property type="evidence" value="ECO:0007669"/>
    <property type="project" value="TreeGrafter"/>
</dbReference>
<dbReference type="CDD" id="cd13117">
    <property type="entry name" value="POLO_box_2"/>
    <property type="match status" value="1"/>
</dbReference>
<keyword evidence="6 9" id="KW-0067">ATP-binding</keyword>
<evidence type="ECO:0000256" key="7">
    <source>
        <dbReference type="ARBA" id="ARBA00047802"/>
    </source>
</evidence>
<comment type="catalytic activity">
    <reaction evidence="7 10">
        <text>L-threonyl-[protein] + ATP = O-phospho-L-threonyl-[protein] + ADP + H(+)</text>
        <dbReference type="Rhea" id="RHEA:46608"/>
        <dbReference type="Rhea" id="RHEA-COMP:11060"/>
        <dbReference type="Rhea" id="RHEA-COMP:11605"/>
        <dbReference type="ChEBI" id="CHEBI:15378"/>
        <dbReference type="ChEBI" id="CHEBI:30013"/>
        <dbReference type="ChEBI" id="CHEBI:30616"/>
        <dbReference type="ChEBI" id="CHEBI:61977"/>
        <dbReference type="ChEBI" id="CHEBI:456216"/>
        <dbReference type="EC" id="2.7.11.21"/>
    </reaction>
</comment>
<dbReference type="EC" id="2.7.11.21" evidence="10"/>
<dbReference type="SUPFAM" id="SSF56112">
    <property type="entry name" value="Protein kinase-like (PK-like)"/>
    <property type="match status" value="1"/>
</dbReference>
<feature type="domain" description="POLO box" evidence="13">
    <location>
        <begin position="523"/>
        <end position="604"/>
    </location>
</feature>
<dbReference type="SMART" id="SM00220">
    <property type="entry name" value="S_TKc"/>
    <property type="match status" value="1"/>
</dbReference>
<dbReference type="InterPro" id="IPR033701">
    <property type="entry name" value="POLO_box_1"/>
</dbReference>
<gene>
    <name evidence="14" type="primary">Plk1</name>
    <name evidence="14" type="ORF">g.11644</name>
</gene>
<evidence type="ECO:0000256" key="2">
    <source>
        <dbReference type="ARBA" id="ARBA00022679"/>
    </source>
</evidence>
<organism evidence="14">
    <name type="scientific">Aceria tosichella</name>
    <name type="common">wheat curl mite</name>
    <dbReference type="NCBI Taxonomy" id="561515"/>
    <lineage>
        <taxon>Eukaryota</taxon>
        <taxon>Metazoa</taxon>
        <taxon>Ecdysozoa</taxon>
        <taxon>Arthropoda</taxon>
        <taxon>Chelicerata</taxon>
        <taxon>Arachnida</taxon>
        <taxon>Acari</taxon>
        <taxon>Acariformes</taxon>
        <taxon>Trombidiformes</taxon>
        <taxon>Prostigmata</taxon>
        <taxon>Eupodina</taxon>
        <taxon>Eriophyoidea</taxon>
        <taxon>Eriophyidae</taxon>
        <taxon>Eriophyinae</taxon>
        <taxon>Aceriini</taxon>
        <taxon>Aceria</taxon>
    </lineage>
</organism>
<dbReference type="GO" id="GO:0000776">
    <property type="term" value="C:kinetochore"/>
    <property type="evidence" value="ECO:0007669"/>
    <property type="project" value="TreeGrafter"/>
</dbReference>
<keyword evidence="1 10" id="KW-0723">Serine/threonine-protein kinase</keyword>
<keyword evidence="5 10" id="KW-0418">Kinase</keyword>
<dbReference type="GO" id="GO:0005524">
    <property type="term" value="F:ATP binding"/>
    <property type="evidence" value="ECO:0007669"/>
    <property type="project" value="UniProtKB-UniRule"/>
</dbReference>
<comment type="similarity">
    <text evidence="10">Belongs to the protein kinase superfamily. Ser/Thr protein kinase family. CDC5/Polo subfamily.</text>
</comment>
<dbReference type="GO" id="GO:0005737">
    <property type="term" value="C:cytoplasm"/>
    <property type="evidence" value="ECO:0007669"/>
    <property type="project" value="TreeGrafter"/>
</dbReference>
<keyword evidence="3" id="KW-0677">Repeat</keyword>
<evidence type="ECO:0000256" key="6">
    <source>
        <dbReference type="ARBA" id="ARBA00022840"/>
    </source>
</evidence>
<dbReference type="PROSITE" id="PS00108">
    <property type="entry name" value="PROTEIN_KINASE_ST"/>
    <property type="match status" value="1"/>
</dbReference>
<dbReference type="FunFam" id="1.10.510.10:FF:000571">
    <property type="entry name" value="Maternal embryonic leucine zipper kinase"/>
    <property type="match status" value="1"/>
</dbReference>
<evidence type="ECO:0000256" key="5">
    <source>
        <dbReference type="ARBA" id="ARBA00022777"/>
    </source>
</evidence>
<dbReference type="Gene3D" id="3.30.1120.30">
    <property type="entry name" value="POLO box domain"/>
    <property type="match status" value="2"/>
</dbReference>
<dbReference type="InterPro" id="IPR017441">
    <property type="entry name" value="Protein_kinase_ATP_BS"/>
</dbReference>
<dbReference type="PROSITE" id="PS00107">
    <property type="entry name" value="PROTEIN_KINASE_ATP"/>
    <property type="match status" value="1"/>
</dbReference>
<feature type="domain" description="POLO box" evidence="13">
    <location>
        <begin position="423"/>
        <end position="503"/>
    </location>
</feature>
<dbReference type="CDD" id="cd13118">
    <property type="entry name" value="POLO_box_1"/>
    <property type="match status" value="1"/>
</dbReference>
<evidence type="ECO:0000256" key="3">
    <source>
        <dbReference type="ARBA" id="ARBA00022737"/>
    </source>
</evidence>
<evidence type="ECO:0000256" key="1">
    <source>
        <dbReference type="ARBA" id="ARBA00022527"/>
    </source>
</evidence>
<proteinExistence type="inferred from homology"/>
<evidence type="ECO:0000256" key="8">
    <source>
        <dbReference type="ARBA" id="ARBA00048347"/>
    </source>
</evidence>
<evidence type="ECO:0000256" key="10">
    <source>
        <dbReference type="RuleBase" id="RU361162"/>
    </source>
</evidence>
<keyword evidence="4 9" id="KW-0547">Nucleotide-binding</keyword>
<dbReference type="InterPro" id="IPR033695">
    <property type="entry name" value="POLO_box_2"/>
</dbReference>
<dbReference type="SUPFAM" id="SSF82615">
    <property type="entry name" value="Polo-box domain"/>
    <property type="match status" value="2"/>
</dbReference>
<dbReference type="CDD" id="cd14099">
    <property type="entry name" value="STKc_PLK"/>
    <property type="match status" value="1"/>
</dbReference>
<sequence length="630" mass="71915">MTGRRKATESTTSKPKLPDVPLHVFDNRNKRQYLKGGFLGKGGFARCFELVDCETKITYAGKVIAKQQLTRSAQKQKMLQEIDIHRSINHEHIVRFYSYFEDSNFIYIILELCNKKSMMELHKRRKTLTEPEIRYFVRQIGQACLYLHNNKIIHRDLKLGNIFINDDMKIKLGDFGLATRIDEAERKYTLCGTPNYLAPEILLKTGHSYQVDVWSLGCIVYTLAVGTPPFETPDLQDTYKRIKENKYTIPSSLSPPLKDFIESMLKADPTQRPTMTSILNDPYIINNYIPRSLPHSCLTTAPRSHTGRLSILPNALEKMALTNQNDIIGHRSPLHPVTNTDACEEKPTASKKDPISTALANVPTSKPLGSSLRKRSHPDPPPEDMNLKTLSQQLTECLAKKRVVTFESGCSDAEDPMSAPIYWISKWVDFSDRYGLGFALCDNSYGVRFNDVTTLIMLAAENENQLQYIDASSQEYFFSKTNVPSFVRKKVELLKYFRNYMNKYLANTGSKIREEEGMARLPYVSDWFRTRTALVFYLTNGTLQVHFFDHVKLVLCPLLGACTFFNAENEVHTYRLDLIITHGATSDIYKRLKYALDCVNHLKEQNRMSDGGTASLARKPESQPKHKAVA</sequence>
<evidence type="ECO:0000256" key="4">
    <source>
        <dbReference type="ARBA" id="ARBA00022741"/>
    </source>
</evidence>
<evidence type="ECO:0000256" key="9">
    <source>
        <dbReference type="PROSITE-ProRule" id="PRU10141"/>
    </source>
</evidence>
<dbReference type="Pfam" id="PF00069">
    <property type="entry name" value="Pkinase"/>
    <property type="match status" value="1"/>
</dbReference>
<feature type="compositionally biased region" description="Polar residues" evidence="11">
    <location>
        <begin position="358"/>
        <end position="368"/>
    </location>
</feature>
<dbReference type="GO" id="GO:0004674">
    <property type="term" value="F:protein serine/threonine kinase activity"/>
    <property type="evidence" value="ECO:0007669"/>
    <property type="project" value="UniProtKB-KW"/>
</dbReference>
<dbReference type="PROSITE" id="PS50078">
    <property type="entry name" value="POLO_BOX"/>
    <property type="match status" value="2"/>
</dbReference>
<evidence type="ECO:0000259" key="12">
    <source>
        <dbReference type="PROSITE" id="PS50011"/>
    </source>
</evidence>
<dbReference type="PROSITE" id="PS50011">
    <property type="entry name" value="PROTEIN_KINASE_DOM"/>
    <property type="match status" value="1"/>
</dbReference>